<protein>
    <submittedName>
        <fullName evidence="1">Uncharacterized protein</fullName>
    </submittedName>
</protein>
<evidence type="ECO:0000313" key="2">
    <source>
        <dbReference type="Proteomes" id="UP000316256"/>
    </source>
</evidence>
<name>A0A541B2A0_9NOCA</name>
<dbReference type="Proteomes" id="UP000316256">
    <property type="component" value="Unassembled WGS sequence"/>
</dbReference>
<organism evidence="1 2">
    <name type="scientific">Rhodococcus spelaei</name>
    <dbReference type="NCBI Taxonomy" id="2546320"/>
    <lineage>
        <taxon>Bacteria</taxon>
        <taxon>Bacillati</taxon>
        <taxon>Actinomycetota</taxon>
        <taxon>Actinomycetes</taxon>
        <taxon>Mycobacteriales</taxon>
        <taxon>Nocardiaceae</taxon>
        <taxon>Rhodococcus</taxon>
    </lineage>
</organism>
<dbReference type="AlphaFoldDB" id="A0A541B2A0"/>
<reference evidence="1 2" key="1">
    <citation type="submission" date="2019-06" db="EMBL/GenBank/DDBJ databases">
        <title>Rhodococcus spaelei sp. nov., isolated from a cave.</title>
        <authorList>
            <person name="Lee S.D."/>
        </authorList>
    </citation>
    <scope>NUCLEOTIDE SEQUENCE [LARGE SCALE GENOMIC DNA]</scope>
    <source>
        <strain evidence="1 2">C9-5</strain>
    </source>
</reference>
<comment type="caution">
    <text evidence="1">The sequence shown here is derived from an EMBL/GenBank/DDBJ whole genome shotgun (WGS) entry which is preliminary data.</text>
</comment>
<dbReference type="EMBL" id="VIGH01000008">
    <property type="protein sequence ID" value="TQF66453.1"/>
    <property type="molecule type" value="Genomic_DNA"/>
</dbReference>
<dbReference type="OrthoDB" id="4774153at2"/>
<accession>A0A541B2A0</accession>
<sequence length="121" mass="12402">MTVETQDSGAAAPAAALPSHIVASVRKFVAEHGDSATAVIQPVGYAGVRITLVGADGVLGDEVVADLATANAVVAAVDNVTVGEWERSVTSIVTPRVGHWRKMAGWVAGQTRFPKARNGLG</sequence>
<dbReference type="RefSeq" id="WP_142101868.1">
    <property type="nucleotide sequence ID" value="NZ_VIGH01000008.1"/>
</dbReference>
<proteinExistence type="predicted"/>
<keyword evidence="2" id="KW-1185">Reference proteome</keyword>
<gene>
    <name evidence="1" type="ORF">FK531_18325</name>
</gene>
<evidence type="ECO:0000313" key="1">
    <source>
        <dbReference type="EMBL" id="TQF66453.1"/>
    </source>
</evidence>